<comment type="caution">
    <text evidence="3">The sequence shown here is derived from an EMBL/GenBank/DDBJ whole genome shotgun (WGS) entry which is preliminary data.</text>
</comment>
<evidence type="ECO:0000259" key="1">
    <source>
        <dbReference type="Pfam" id="PF01368"/>
    </source>
</evidence>
<dbReference type="PANTHER" id="PTHR47618:SF1">
    <property type="entry name" value="BIFUNCTIONAL OLIGORIBONUCLEASE AND PAP PHOSPHATASE NRNA"/>
    <property type="match status" value="1"/>
</dbReference>
<dbReference type="Pfam" id="PF01368">
    <property type="entry name" value="DHH"/>
    <property type="match status" value="1"/>
</dbReference>
<reference evidence="3 4" key="1">
    <citation type="submission" date="2018-07" db="EMBL/GenBank/DDBJ databases">
        <title>Freshwater and sediment microbial communities from various areas in North America, analyzing microbe dynamics in response to fracking.</title>
        <authorList>
            <person name="Lamendella R."/>
        </authorList>
    </citation>
    <scope>NUCLEOTIDE SEQUENCE [LARGE SCALE GENOMIC DNA]</scope>
    <source>
        <strain evidence="3 4">160A</strain>
    </source>
</reference>
<keyword evidence="4" id="KW-1185">Reference proteome</keyword>
<dbReference type="RefSeq" id="WP_114437098.1">
    <property type="nucleotide sequence ID" value="NZ_QPIZ01000012.1"/>
</dbReference>
<feature type="domain" description="DDH" evidence="1">
    <location>
        <begin position="21"/>
        <end position="172"/>
    </location>
</feature>
<dbReference type="EMBL" id="QPIZ01000012">
    <property type="protein sequence ID" value="RCW33884.1"/>
    <property type="molecule type" value="Genomic_DNA"/>
</dbReference>
<dbReference type="Pfam" id="PF02272">
    <property type="entry name" value="DHHA1"/>
    <property type="match status" value="1"/>
</dbReference>
<dbReference type="InterPro" id="IPR001667">
    <property type="entry name" value="DDH_dom"/>
</dbReference>
<feature type="domain" description="DHHA1" evidence="2">
    <location>
        <begin position="249"/>
        <end position="338"/>
    </location>
</feature>
<sequence>MDFNNEHLSRFRELINNASSIVLIPHKNSDGDAIGSILGWWNLFHKLGKKATVVVPDEVPGNLGWMHGASDILVHEHNRKNVLTALSEADLLMFLDFNNVKRTGDLADDLAEVTVPRVMIDHHPDPEEGIADVLFSEVSVSSTCELSYHLINALEWNQHISLEAAECFYAGIITDTGVLSYNSSNPRTYLAVADLVGKGVDKSLIHKELFQSNSLGRMRLLGHVLCNKLELMEENGAAFISLSLDDLEKHNYQPGDTEGFVNYPLGIKGIGVSAMFTEKEKDKFVKVSFRSRDEVPVNSYSEQFFSGGGHVNAAGGEWHGTLEEAIQRFRDTLPEFVQKIKSK</sequence>
<dbReference type="GO" id="GO:0003676">
    <property type="term" value="F:nucleic acid binding"/>
    <property type="evidence" value="ECO:0007669"/>
    <property type="project" value="InterPro"/>
</dbReference>
<dbReference type="InterPro" id="IPR038763">
    <property type="entry name" value="DHH_sf"/>
</dbReference>
<dbReference type="SUPFAM" id="SSF64182">
    <property type="entry name" value="DHH phosphoesterases"/>
    <property type="match status" value="1"/>
</dbReference>
<dbReference type="InterPro" id="IPR003156">
    <property type="entry name" value="DHHA1_dom"/>
</dbReference>
<dbReference type="Gene3D" id="3.90.1640.10">
    <property type="entry name" value="inorganic pyrophosphatase (n-terminal core)"/>
    <property type="match status" value="1"/>
</dbReference>
<dbReference type="Proteomes" id="UP000252733">
    <property type="component" value="Unassembled WGS sequence"/>
</dbReference>
<dbReference type="AlphaFoldDB" id="A0A368V2G2"/>
<protein>
    <submittedName>
        <fullName evidence="3">Phosphoesterase RecJ-like protein</fullName>
    </submittedName>
</protein>
<dbReference type="Gene3D" id="3.10.310.30">
    <property type="match status" value="1"/>
</dbReference>
<dbReference type="InterPro" id="IPR051319">
    <property type="entry name" value="Oligoribo/pAp-PDE_c-di-AMP_PDE"/>
</dbReference>
<organism evidence="3 4">
    <name type="scientific">Marinilabilia salmonicolor</name>
    <dbReference type="NCBI Taxonomy" id="989"/>
    <lineage>
        <taxon>Bacteria</taxon>
        <taxon>Pseudomonadati</taxon>
        <taxon>Bacteroidota</taxon>
        <taxon>Bacteroidia</taxon>
        <taxon>Marinilabiliales</taxon>
        <taxon>Marinilabiliaceae</taxon>
        <taxon>Marinilabilia</taxon>
    </lineage>
</organism>
<proteinExistence type="predicted"/>
<evidence type="ECO:0000259" key="2">
    <source>
        <dbReference type="Pfam" id="PF02272"/>
    </source>
</evidence>
<name>A0A368V2G2_9BACT</name>
<accession>A0A368V2G2</accession>
<evidence type="ECO:0000313" key="3">
    <source>
        <dbReference type="EMBL" id="RCW33884.1"/>
    </source>
</evidence>
<evidence type="ECO:0000313" key="4">
    <source>
        <dbReference type="Proteomes" id="UP000252733"/>
    </source>
</evidence>
<dbReference type="PANTHER" id="PTHR47618">
    <property type="entry name" value="BIFUNCTIONAL OLIGORIBONUCLEASE AND PAP PHOSPHATASE NRNA"/>
    <property type="match status" value="1"/>
</dbReference>
<gene>
    <name evidence="3" type="ORF">DFO77_11248</name>
</gene>